<organism evidence="1">
    <name type="scientific">Rhizophora mucronata</name>
    <name type="common">Asiatic mangrove</name>
    <dbReference type="NCBI Taxonomy" id="61149"/>
    <lineage>
        <taxon>Eukaryota</taxon>
        <taxon>Viridiplantae</taxon>
        <taxon>Streptophyta</taxon>
        <taxon>Embryophyta</taxon>
        <taxon>Tracheophyta</taxon>
        <taxon>Spermatophyta</taxon>
        <taxon>Magnoliopsida</taxon>
        <taxon>eudicotyledons</taxon>
        <taxon>Gunneridae</taxon>
        <taxon>Pentapetalae</taxon>
        <taxon>rosids</taxon>
        <taxon>fabids</taxon>
        <taxon>Malpighiales</taxon>
        <taxon>Rhizophoraceae</taxon>
        <taxon>Rhizophora</taxon>
    </lineage>
</organism>
<name>A0A2P2MN16_RHIMU</name>
<dbReference type="EMBL" id="GGEC01051147">
    <property type="protein sequence ID" value="MBX31631.1"/>
    <property type="molecule type" value="Transcribed_RNA"/>
</dbReference>
<sequence length="69" mass="8174">MRLLNRPLVDDFSDLKKKKKMKGGKKGRRFFFFFGFGFSKSFTVNYNENNIAIESSRHYLSCHPHAVRK</sequence>
<proteinExistence type="predicted"/>
<dbReference type="AlphaFoldDB" id="A0A2P2MN16"/>
<accession>A0A2P2MN16</accession>
<protein>
    <submittedName>
        <fullName evidence="1">Uncharacterized protein</fullName>
    </submittedName>
</protein>
<reference evidence="1" key="1">
    <citation type="submission" date="2018-02" db="EMBL/GenBank/DDBJ databases">
        <title>Rhizophora mucronata_Transcriptome.</title>
        <authorList>
            <person name="Meera S.P."/>
            <person name="Sreeshan A."/>
            <person name="Augustine A."/>
        </authorList>
    </citation>
    <scope>NUCLEOTIDE SEQUENCE</scope>
    <source>
        <tissue evidence="1">Leaf</tissue>
    </source>
</reference>
<evidence type="ECO:0000313" key="1">
    <source>
        <dbReference type="EMBL" id="MBX31631.1"/>
    </source>
</evidence>